<protein>
    <submittedName>
        <fullName evidence="2">Membrane protein</fullName>
    </submittedName>
</protein>
<keyword evidence="1" id="KW-0812">Transmembrane</keyword>
<feature type="transmembrane region" description="Helical" evidence="1">
    <location>
        <begin position="46"/>
        <end position="64"/>
    </location>
</feature>
<dbReference type="AlphaFoldDB" id="A0A1X3CW75"/>
<reference evidence="2 3" key="1">
    <citation type="submission" date="2018-12" db="EMBL/GenBank/DDBJ databases">
        <authorList>
            <consortium name="Pathogen Informatics"/>
        </authorList>
    </citation>
    <scope>NUCLEOTIDE SEQUENCE [LARGE SCALE GENOMIC DNA]</scope>
    <source>
        <strain evidence="2 3">NCTC10296</strain>
    </source>
</reference>
<feature type="transmembrane region" description="Helical" evidence="1">
    <location>
        <begin position="71"/>
        <end position="92"/>
    </location>
</feature>
<gene>
    <name evidence="2" type="ORF">NCTC10296_01744</name>
</gene>
<keyword evidence="1" id="KW-0472">Membrane</keyword>
<dbReference type="KEGG" id="nci:NCTC10296_01744"/>
<name>A0A1X3CW75_9NEIS</name>
<sequence length="97" mass="10970">MNQQLLGLYFLPLGVLLMGAAALWQMYVVMSESYSLNRFKEDKHRLAAAIAMFFSFSFAIYILCPNARKKGLIFFILGAAGATLYILGKLWLPWKSV</sequence>
<evidence type="ECO:0000313" key="2">
    <source>
        <dbReference type="EMBL" id="VEF02342.1"/>
    </source>
</evidence>
<keyword evidence="3" id="KW-1185">Reference proteome</keyword>
<dbReference type="Proteomes" id="UP000279284">
    <property type="component" value="Chromosome"/>
</dbReference>
<proteinExistence type="predicted"/>
<dbReference type="RefSeq" id="WP_085417073.1">
    <property type="nucleotide sequence ID" value="NZ_CAUJPY010000009.1"/>
</dbReference>
<feature type="transmembrane region" description="Helical" evidence="1">
    <location>
        <begin position="7"/>
        <end position="26"/>
    </location>
</feature>
<dbReference type="EMBL" id="LR134313">
    <property type="protein sequence ID" value="VEF02342.1"/>
    <property type="molecule type" value="Genomic_DNA"/>
</dbReference>
<evidence type="ECO:0000313" key="3">
    <source>
        <dbReference type="Proteomes" id="UP000279284"/>
    </source>
</evidence>
<accession>A0A1X3CW75</accession>
<keyword evidence="1" id="KW-1133">Transmembrane helix</keyword>
<organism evidence="2 3">
    <name type="scientific">Neisseria canis</name>
    <dbReference type="NCBI Taxonomy" id="493"/>
    <lineage>
        <taxon>Bacteria</taxon>
        <taxon>Pseudomonadati</taxon>
        <taxon>Pseudomonadota</taxon>
        <taxon>Betaproteobacteria</taxon>
        <taxon>Neisseriales</taxon>
        <taxon>Neisseriaceae</taxon>
        <taxon>Neisseria</taxon>
    </lineage>
</organism>
<dbReference type="OrthoDB" id="8604072at2"/>
<dbReference type="STRING" id="493.BWD07_08840"/>
<evidence type="ECO:0000256" key="1">
    <source>
        <dbReference type="SAM" id="Phobius"/>
    </source>
</evidence>